<dbReference type="EMBL" id="JAVRJZ010000006">
    <property type="protein sequence ID" value="KAK2721588.1"/>
    <property type="molecule type" value="Genomic_DNA"/>
</dbReference>
<protein>
    <submittedName>
        <fullName evidence="1">Uncharacterized protein</fullName>
    </submittedName>
</protein>
<proteinExistence type="predicted"/>
<name>A0AA88L7T9_ARTSF</name>
<evidence type="ECO:0000313" key="2">
    <source>
        <dbReference type="Proteomes" id="UP001187531"/>
    </source>
</evidence>
<dbReference type="Proteomes" id="UP001187531">
    <property type="component" value="Unassembled WGS sequence"/>
</dbReference>
<organism evidence="1 2">
    <name type="scientific">Artemia franciscana</name>
    <name type="common">Brine shrimp</name>
    <name type="synonym">Artemia sanfranciscana</name>
    <dbReference type="NCBI Taxonomy" id="6661"/>
    <lineage>
        <taxon>Eukaryota</taxon>
        <taxon>Metazoa</taxon>
        <taxon>Ecdysozoa</taxon>
        <taxon>Arthropoda</taxon>
        <taxon>Crustacea</taxon>
        <taxon>Branchiopoda</taxon>
        <taxon>Anostraca</taxon>
        <taxon>Artemiidae</taxon>
        <taxon>Artemia</taxon>
    </lineage>
</organism>
<dbReference type="AlphaFoldDB" id="A0AA88L7T9"/>
<comment type="caution">
    <text evidence="1">The sequence shown here is derived from an EMBL/GenBank/DDBJ whole genome shotgun (WGS) entry which is preliminary data.</text>
</comment>
<reference evidence="1" key="1">
    <citation type="submission" date="2023-07" db="EMBL/GenBank/DDBJ databases">
        <title>Chromosome-level genome assembly of Artemia franciscana.</title>
        <authorList>
            <person name="Jo E."/>
        </authorList>
    </citation>
    <scope>NUCLEOTIDE SEQUENCE</scope>
    <source>
        <tissue evidence="1">Whole body</tissue>
    </source>
</reference>
<gene>
    <name evidence="1" type="ORF">QYM36_003771</name>
</gene>
<accession>A0AA88L7T9</accession>
<evidence type="ECO:0000313" key="1">
    <source>
        <dbReference type="EMBL" id="KAK2721588.1"/>
    </source>
</evidence>
<sequence>MSGENNNRLLAELQVISVRFDNNIDTGKGEFWVEIESEGKQFKTRRVTTNSYQRLCWSDDTHTLDLDYPDESTDSANVSIGRSSILFAVKSSRGFCQNIKPCGHGRFYFTHKLFEKQPLQIVNLYEKESKRFEEEWVIGQLLIRFRLLMIDAISKNNEDIRRCYEKHRYCPIPNRIRDTREGTEVYYDEQQYNARKDEYETEEKHLSKLRV</sequence>
<keyword evidence="2" id="KW-1185">Reference proteome</keyword>